<feature type="region of interest" description="Disordered" evidence="1">
    <location>
        <begin position="55"/>
        <end position="84"/>
    </location>
</feature>
<sequence length="119" mass="14158">MVKNMTKSWVHPADETVFRQFIGDKMENMLAPTDINELNDKIVNTIRQANNKFCPKNEKEQRMSPETKKKMEERRIKASDVNTEPHEMKAINKEISKAIRKDIRQYKNKQILRIIEENE</sequence>
<dbReference type="AlphaFoldDB" id="A0ABD2PAR5"/>
<feature type="non-terminal residue" evidence="2">
    <location>
        <position position="119"/>
    </location>
</feature>
<comment type="caution">
    <text evidence="2">The sequence shown here is derived from an EMBL/GenBank/DDBJ whole genome shotgun (WGS) entry which is preliminary data.</text>
</comment>
<protein>
    <submittedName>
        <fullName evidence="2">Uncharacterized protein</fullName>
    </submittedName>
</protein>
<organism evidence="2 3">
    <name type="scientific">Cryptolaemus montrouzieri</name>
    <dbReference type="NCBI Taxonomy" id="559131"/>
    <lineage>
        <taxon>Eukaryota</taxon>
        <taxon>Metazoa</taxon>
        <taxon>Ecdysozoa</taxon>
        <taxon>Arthropoda</taxon>
        <taxon>Hexapoda</taxon>
        <taxon>Insecta</taxon>
        <taxon>Pterygota</taxon>
        <taxon>Neoptera</taxon>
        <taxon>Endopterygota</taxon>
        <taxon>Coleoptera</taxon>
        <taxon>Polyphaga</taxon>
        <taxon>Cucujiformia</taxon>
        <taxon>Coccinelloidea</taxon>
        <taxon>Coccinellidae</taxon>
        <taxon>Scymninae</taxon>
        <taxon>Scymnini</taxon>
        <taxon>Cryptolaemus</taxon>
    </lineage>
</organism>
<dbReference type="EMBL" id="JABFTP020000185">
    <property type="protein sequence ID" value="KAL3287904.1"/>
    <property type="molecule type" value="Genomic_DNA"/>
</dbReference>
<evidence type="ECO:0000256" key="1">
    <source>
        <dbReference type="SAM" id="MobiDB-lite"/>
    </source>
</evidence>
<gene>
    <name evidence="2" type="ORF">HHI36_002362</name>
</gene>
<proteinExistence type="predicted"/>
<reference evidence="2 3" key="1">
    <citation type="journal article" date="2021" name="BMC Biol.">
        <title>Horizontally acquired antibacterial genes associated with adaptive radiation of ladybird beetles.</title>
        <authorList>
            <person name="Li H.S."/>
            <person name="Tang X.F."/>
            <person name="Huang Y.H."/>
            <person name="Xu Z.Y."/>
            <person name="Chen M.L."/>
            <person name="Du X.Y."/>
            <person name="Qiu B.Y."/>
            <person name="Chen P.T."/>
            <person name="Zhang W."/>
            <person name="Slipinski A."/>
            <person name="Escalona H.E."/>
            <person name="Waterhouse R.M."/>
            <person name="Zwick A."/>
            <person name="Pang H."/>
        </authorList>
    </citation>
    <scope>NUCLEOTIDE SEQUENCE [LARGE SCALE GENOMIC DNA]</scope>
    <source>
        <strain evidence="2">SYSU2018</strain>
    </source>
</reference>
<accession>A0ABD2PAR5</accession>
<evidence type="ECO:0000313" key="3">
    <source>
        <dbReference type="Proteomes" id="UP001516400"/>
    </source>
</evidence>
<name>A0ABD2PAR5_9CUCU</name>
<dbReference type="Proteomes" id="UP001516400">
    <property type="component" value="Unassembled WGS sequence"/>
</dbReference>
<evidence type="ECO:0000313" key="2">
    <source>
        <dbReference type="EMBL" id="KAL3287904.1"/>
    </source>
</evidence>
<keyword evidence="3" id="KW-1185">Reference proteome</keyword>